<keyword evidence="4" id="KW-1185">Reference proteome</keyword>
<feature type="transmembrane region" description="Helical" evidence="2">
    <location>
        <begin position="98"/>
        <end position="126"/>
    </location>
</feature>
<dbReference type="EMBL" id="ML977195">
    <property type="protein sequence ID" value="KAF1981648.1"/>
    <property type="molecule type" value="Genomic_DNA"/>
</dbReference>
<evidence type="ECO:0000313" key="3">
    <source>
        <dbReference type="EMBL" id="KAF1981648.1"/>
    </source>
</evidence>
<keyword evidence="2" id="KW-0472">Membrane</keyword>
<evidence type="ECO:0000313" key="4">
    <source>
        <dbReference type="Proteomes" id="UP000800041"/>
    </source>
</evidence>
<reference evidence="3" key="1">
    <citation type="journal article" date="2020" name="Stud. Mycol.">
        <title>101 Dothideomycetes genomes: a test case for predicting lifestyles and emergence of pathogens.</title>
        <authorList>
            <person name="Haridas S."/>
            <person name="Albert R."/>
            <person name="Binder M."/>
            <person name="Bloem J."/>
            <person name="Labutti K."/>
            <person name="Salamov A."/>
            <person name="Andreopoulos B."/>
            <person name="Baker S."/>
            <person name="Barry K."/>
            <person name="Bills G."/>
            <person name="Bluhm B."/>
            <person name="Cannon C."/>
            <person name="Castanera R."/>
            <person name="Culley D."/>
            <person name="Daum C."/>
            <person name="Ezra D."/>
            <person name="Gonzalez J."/>
            <person name="Henrissat B."/>
            <person name="Kuo A."/>
            <person name="Liang C."/>
            <person name="Lipzen A."/>
            <person name="Lutzoni F."/>
            <person name="Magnuson J."/>
            <person name="Mondo S."/>
            <person name="Nolan M."/>
            <person name="Ohm R."/>
            <person name="Pangilinan J."/>
            <person name="Park H.-J."/>
            <person name="Ramirez L."/>
            <person name="Alfaro M."/>
            <person name="Sun H."/>
            <person name="Tritt A."/>
            <person name="Yoshinaga Y."/>
            <person name="Zwiers L.-H."/>
            <person name="Turgeon B."/>
            <person name="Goodwin S."/>
            <person name="Spatafora J."/>
            <person name="Crous P."/>
            <person name="Grigoriev I."/>
        </authorList>
    </citation>
    <scope>NUCLEOTIDE SEQUENCE</scope>
    <source>
        <strain evidence="3">CBS 113979</strain>
    </source>
</reference>
<sequence>MQVDERRPLLRTEEKPSSTERTPLLSTTHASSSSTVQQPQQQTYATLPTSLSVPPSHSHSSSSPSSPSPDPATHSLLPTIFWPKNQRAVSPLHTLGHAVLMVMAFVVVSFFVGYAALIVAVGIQFLRYGIPFSS</sequence>
<feature type="region of interest" description="Disordered" evidence="1">
    <location>
        <begin position="1"/>
        <end position="76"/>
    </location>
</feature>
<dbReference type="Proteomes" id="UP000800041">
    <property type="component" value="Unassembled WGS sequence"/>
</dbReference>
<proteinExistence type="predicted"/>
<evidence type="ECO:0000256" key="1">
    <source>
        <dbReference type="SAM" id="MobiDB-lite"/>
    </source>
</evidence>
<gene>
    <name evidence="3" type="ORF">K402DRAFT_457855</name>
</gene>
<feature type="compositionally biased region" description="Basic and acidic residues" evidence="1">
    <location>
        <begin position="1"/>
        <end position="18"/>
    </location>
</feature>
<keyword evidence="2" id="KW-0812">Transmembrane</keyword>
<evidence type="ECO:0000256" key="2">
    <source>
        <dbReference type="SAM" id="Phobius"/>
    </source>
</evidence>
<protein>
    <submittedName>
        <fullName evidence="3">Uncharacterized protein</fullName>
    </submittedName>
</protein>
<keyword evidence="2" id="KW-1133">Transmembrane helix</keyword>
<accession>A0A6G1GLP9</accession>
<feature type="compositionally biased region" description="Low complexity" evidence="1">
    <location>
        <begin position="26"/>
        <end position="75"/>
    </location>
</feature>
<dbReference type="AlphaFoldDB" id="A0A6G1GLP9"/>
<organism evidence="3 4">
    <name type="scientific">Aulographum hederae CBS 113979</name>
    <dbReference type="NCBI Taxonomy" id="1176131"/>
    <lineage>
        <taxon>Eukaryota</taxon>
        <taxon>Fungi</taxon>
        <taxon>Dikarya</taxon>
        <taxon>Ascomycota</taxon>
        <taxon>Pezizomycotina</taxon>
        <taxon>Dothideomycetes</taxon>
        <taxon>Pleosporomycetidae</taxon>
        <taxon>Aulographales</taxon>
        <taxon>Aulographaceae</taxon>
    </lineage>
</organism>
<name>A0A6G1GLP9_9PEZI</name>